<gene>
    <name evidence="1" type="primary">ORF109611</name>
</gene>
<feature type="non-terminal residue" evidence="1">
    <location>
        <position position="1"/>
    </location>
</feature>
<sequence>DVVKEDRGGFVVTTSSLTKEIMAVIKAMVRLKSQTFIHARFLIDSSMLRKIEIGWAPR</sequence>
<dbReference type="EMBL" id="HACG01031473">
    <property type="protein sequence ID" value="CEK78338.1"/>
    <property type="molecule type" value="Transcribed_RNA"/>
</dbReference>
<reference evidence="1" key="1">
    <citation type="submission" date="2014-12" db="EMBL/GenBank/DDBJ databases">
        <title>Insight into the proteome of Arion vulgaris.</title>
        <authorList>
            <person name="Aradska J."/>
            <person name="Bulat T."/>
            <person name="Smidak R."/>
            <person name="Sarate P."/>
            <person name="Gangsoo J."/>
            <person name="Sialana F."/>
            <person name="Bilban M."/>
            <person name="Lubec G."/>
        </authorList>
    </citation>
    <scope>NUCLEOTIDE SEQUENCE</scope>
    <source>
        <tissue evidence="1">Skin</tissue>
    </source>
</reference>
<organism evidence="1">
    <name type="scientific">Arion vulgaris</name>
    <dbReference type="NCBI Taxonomy" id="1028688"/>
    <lineage>
        <taxon>Eukaryota</taxon>
        <taxon>Metazoa</taxon>
        <taxon>Spiralia</taxon>
        <taxon>Lophotrochozoa</taxon>
        <taxon>Mollusca</taxon>
        <taxon>Gastropoda</taxon>
        <taxon>Heterobranchia</taxon>
        <taxon>Euthyneura</taxon>
        <taxon>Panpulmonata</taxon>
        <taxon>Eupulmonata</taxon>
        <taxon>Stylommatophora</taxon>
        <taxon>Helicina</taxon>
        <taxon>Arionoidea</taxon>
        <taxon>Arionidae</taxon>
        <taxon>Arion</taxon>
    </lineage>
</organism>
<dbReference type="AlphaFoldDB" id="A0A0B7AC47"/>
<proteinExistence type="predicted"/>
<protein>
    <submittedName>
        <fullName evidence="1">Uncharacterized protein</fullName>
    </submittedName>
</protein>
<accession>A0A0B7AC47</accession>
<name>A0A0B7AC47_9EUPU</name>
<evidence type="ECO:0000313" key="1">
    <source>
        <dbReference type="EMBL" id="CEK78338.1"/>
    </source>
</evidence>